<evidence type="ECO:0000313" key="5">
    <source>
        <dbReference type="Proteomes" id="UP000315440"/>
    </source>
</evidence>
<dbReference type="InterPro" id="IPR001155">
    <property type="entry name" value="OxRdtase_FMN_N"/>
</dbReference>
<dbReference type="Gene3D" id="3.20.20.70">
    <property type="entry name" value="Aldolase class I"/>
    <property type="match status" value="1"/>
</dbReference>
<keyword evidence="1" id="KW-0285">Flavoprotein</keyword>
<dbReference type="RefSeq" id="WP_146399694.1">
    <property type="nucleotide sequence ID" value="NZ_SJPQ01000002.1"/>
</dbReference>
<organism evidence="4 5">
    <name type="scientific">Pseudobythopirellula maris</name>
    <dbReference type="NCBI Taxonomy" id="2527991"/>
    <lineage>
        <taxon>Bacteria</taxon>
        <taxon>Pseudomonadati</taxon>
        <taxon>Planctomycetota</taxon>
        <taxon>Planctomycetia</taxon>
        <taxon>Pirellulales</taxon>
        <taxon>Lacipirellulaceae</taxon>
        <taxon>Pseudobythopirellula</taxon>
    </lineage>
</organism>
<evidence type="ECO:0000256" key="1">
    <source>
        <dbReference type="ARBA" id="ARBA00022630"/>
    </source>
</evidence>
<evidence type="ECO:0000259" key="3">
    <source>
        <dbReference type="Pfam" id="PF00724"/>
    </source>
</evidence>
<comment type="caution">
    <text evidence="4">The sequence shown here is derived from an EMBL/GenBank/DDBJ whole genome shotgun (WGS) entry which is preliminary data.</text>
</comment>
<dbReference type="AlphaFoldDB" id="A0A5C5ZN97"/>
<dbReference type="InterPro" id="IPR013785">
    <property type="entry name" value="Aldolase_TIM"/>
</dbReference>
<dbReference type="SUPFAM" id="SSF51395">
    <property type="entry name" value="FMN-linked oxidoreductases"/>
    <property type="match status" value="1"/>
</dbReference>
<dbReference type="EMBL" id="SJPQ01000002">
    <property type="protein sequence ID" value="TWT88545.1"/>
    <property type="molecule type" value="Genomic_DNA"/>
</dbReference>
<evidence type="ECO:0000256" key="2">
    <source>
        <dbReference type="ARBA" id="ARBA00023002"/>
    </source>
</evidence>
<evidence type="ECO:0000313" key="4">
    <source>
        <dbReference type="EMBL" id="TWT88545.1"/>
    </source>
</evidence>
<protein>
    <submittedName>
        <fullName evidence="4">NADPH dehydrogenase</fullName>
        <ecNumber evidence="4">1.6.99.1</ecNumber>
    </submittedName>
</protein>
<dbReference type="Proteomes" id="UP000315440">
    <property type="component" value="Unassembled WGS sequence"/>
</dbReference>
<reference evidence="4 5" key="1">
    <citation type="submission" date="2019-02" db="EMBL/GenBank/DDBJ databases">
        <title>Deep-cultivation of Planctomycetes and their phenomic and genomic characterization uncovers novel biology.</title>
        <authorList>
            <person name="Wiegand S."/>
            <person name="Jogler M."/>
            <person name="Boedeker C."/>
            <person name="Pinto D."/>
            <person name="Vollmers J."/>
            <person name="Rivas-Marin E."/>
            <person name="Kohn T."/>
            <person name="Peeters S.H."/>
            <person name="Heuer A."/>
            <person name="Rast P."/>
            <person name="Oberbeckmann S."/>
            <person name="Bunk B."/>
            <person name="Jeske O."/>
            <person name="Meyerdierks A."/>
            <person name="Storesund J.E."/>
            <person name="Kallscheuer N."/>
            <person name="Luecker S."/>
            <person name="Lage O.M."/>
            <person name="Pohl T."/>
            <person name="Merkel B.J."/>
            <person name="Hornburger P."/>
            <person name="Mueller R.-W."/>
            <person name="Bruemmer F."/>
            <person name="Labrenz M."/>
            <person name="Spormann A.M."/>
            <person name="Op Den Camp H."/>
            <person name="Overmann J."/>
            <person name="Amann R."/>
            <person name="Jetten M.S.M."/>
            <person name="Mascher T."/>
            <person name="Medema M.H."/>
            <person name="Devos D.P."/>
            <person name="Kaster A.-K."/>
            <person name="Ovreas L."/>
            <person name="Rohde M."/>
            <person name="Galperin M.Y."/>
            <person name="Jogler C."/>
        </authorList>
    </citation>
    <scope>NUCLEOTIDE SEQUENCE [LARGE SCALE GENOMIC DNA]</scope>
    <source>
        <strain evidence="4 5">Mal64</strain>
    </source>
</reference>
<dbReference type="Pfam" id="PF00724">
    <property type="entry name" value="Oxidored_FMN"/>
    <property type="match status" value="1"/>
</dbReference>
<dbReference type="InterPro" id="IPR051799">
    <property type="entry name" value="NADH_flavin_oxidoreductase"/>
</dbReference>
<keyword evidence="2 4" id="KW-0560">Oxidoreductase</keyword>
<sequence>MSKAYTKIAQIKSLDSLRERLAELGVELPLDEQPLSAAEKSPLAESWDFSGLKVGNRWAIHPMEGWDTGRDGAPSEHTLRRWNRFGLSGAKLIWGGEAAAVVPEGRANPNQTLALESNRAGLVALIEELRGAHQESFGTLDGLVVGLQLTHSGRFCRPNDKKRLEPRIAYHHPLLDAKFGIDPDDTAVVLTDDDVERLIDAYVAAAKLAAETGYQFVDVKACHGYLLHEFLSARRRPGRFGGDLEGRSLALRTIIGRVRDEVPQLAVGVRLSLFDFVPYATSQEVGKPMEFAGISPYDMAFGAKADNPMEMDLTEPVELIEKLVGIGVGAMNLSCGSPYYIPHIQRPAIFPPSDGYLPPEDPLVGVGRQLGAVRECKERLVAKGINVPLLGSGYTYLQDYLPHVAQAAVREGWVDSVGLGRMVLSYPELPADTLAGEDWKRKKVCRTFSDCTTAPRNGIISGCFPLDDYYKVMPERKELADVKKAQRG</sequence>
<dbReference type="PANTHER" id="PTHR43656">
    <property type="entry name" value="BINDING OXIDOREDUCTASE, PUTATIVE (AFU_ORTHOLOGUE AFUA_2G08260)-RELATED"/>
    <property type="match status" value="1"/>
</dbReference>
<gene>
    <name evidence="4" type="primary">namA</name>
    <name evidence="4" type="ORF">Mal64_20280</name>
</gene>
<dbReference type="PANTHER" id="PTHR43656:SF2">
    <property type="entry name" value="BINDING OXIDOREDUCTASE, PUTATIVE (AFU_ORTHOLOGUE AFUA_2G08260)-RELATED"/>
    <property type="match status" value="1"/>
</dbReference>
<feature type="domain" description="NADH:flavin oxidoreductase/NADH oxidase N-terminal" evidence="3">
    <location>
        <begin position="142"/>
        <end position="277"/>
    </location>
</feature>
<proteinExistence type="predicted"/>
<dbReference type="GO" id="GO:0010181">
    <property type="term" value="F:FMN binding"/>
    <property type="evidence" value="ECO:0007669"/>
    <property type="project" value="InterPro"/>
</dbReference>
<accession>A0A5C5ZN97</accession>
<keyword evidence="5" id="KW-1185">Reference proteome</keyword>
<dbReference type="OrthoDB" id="9772736at2"/>
<dbReference type="EC" id="1.6.99.1" evidence="4"/>
<dbReference type="GO" id="GO:0003959">
    <property type="term" value="F:NADPH dehydrogenase activity"/>
    <property type="evidence" value="ECO:0007669"/>
    <property type="project" value="UniProtKB-EC"/>
</dbReference>
<name>A0A5C5ZN97_9BACT</name>